<dbReference type="Proteomes" id="UP000190626">
    <property type="component" value="Unassembled WGS sequence"/>
</dbReference>
<comment type="caution">
    <text evidence="2">The sequence shown here is derived from an EMBL/GenBank/DDBJ whole genome shotgun (WGS) entry which is preliminary data.</text>
</comment>
<keyword evidence="3" id="KW-1185">Reference proteome</keyword>
<dbReference type="AlphaFoldDB" id="A0A1V4HS40"/>
<reference evidence="3" key="1">
    <citation type="submission" date="2016-07" db="EMBL/GenBank/DDBJ databases">
        <authorList>
            <person name="Florea S."/>
            <person name="Webb J.S."/>
            <person name="Jaromczyk J."/>
            <person name="Schardl C.L."/>
        </authorList>
    </citation>
    <scope>NUCLEOTIDE SEQUENCE [LARGE SCALE GENOMIC DNA]</scope>
    <source>
        <strain evidence="3">CY1</strain>
    </source>
</reference>
<accession>A0A1V4HS40</accession>
<proteinExistence type="predicted"/>
<feature type="region of interest" description="Disordered" evidence="1">
    <location>
        <begin position="1"/>
        <end position="21"/>
    </location>
</feature>
<gene>
    <name evidence="2" type="ORF">BC351_16660</name>
</gene>
<dbReference type="RefSeq" id="WP_079409579.1">
    <property type="nucleotide sequence ID" value="NZ_MBTG01000003.1"/>
</dbReference>
<feature type="compositionally biased region" description="Basic residues" evidence="1">
    <location>
        <begin position="48"/>
        <end position="58"/>
    </location>
</feature>
<evidence type="ECO:0000256" key="1">
    <source>
        <dbReference type="SAM" id="MobiDB-lite"/>
    </source>
</evidence>
<organism evidence="2 3">
    <name type="scientific">Paenibacillus ferrarius</name>
    <dbReference type="NCBI Taxonomy" id="1469647"/>
    <lineage>
        <taxon>Bacteria</taxon>
        <taxon>Bacillati</taxon>
        <taxon>Bacillota</taxon>
        <taxon>Bacilli</taxon>
        <taxon>Bacillales</taxon>
        <taxon>Paenibacillaceae</taxon>
        <taxon>Paenibacillus</taxon>
    </lineage>
</organism>
<name>A0A1V4HS40_9BACL</name>
<evidence type="ECO:0000313" key="2">
    <source>
        <dbReference type="EMBL" id="OPH60828.1"/>
    </source>
</evidence>
<protein>
    <submittedName>
        <fullName evidence="2">Uncharacterized protein</fullName>
    </submittedName>
</protein>
<dbReference type="OrthoDB" id="2365803at2"/>
<feature type="compositionally biased region" description="Basic and acidic residues" evidence="1">
    <location>
        <begin position="60"/>
        <end position="73"/>
    </location>
</feature>
<feature type="region of interest" description="Disordered" evidence="1">
    <location>
        <begin position="43"/>
        <end position="73"/>
    </location>
</feature>
<evidence type="ECO:0000313" key="3">
    <source>
        <dbReference type="Proteomes" id="UP000190626"/>
    </source>
</evidence>
<sequence length="73" mass="8520">MSRTQAQKQRQRCLREGKLDPSLQRLHWHGLNPVSKATPTLKELQAKQQHKHKSRNLNHSHGDDSFFHEDLSA</sequence>
<dbReference type="EMBL" id="MBTG01000003">
    <property type="protein sequence ID" value="OPH60828.1"/>
    <property type="molecule type" value="Genomic_DNA"/>
</dbReference>